<protein>
    <submittedName>
        <fullName evidence="1">Proteasome/cyclosome repeat protein</fullName>
    </submittedName>
</protein>
<dbReference type="EMBL" id="AHZU02000001">
    <property type="protein sequence ID" value="KFG49680.1"/>
    <property type="molecule type" value="Genomic_DNA"/>
</dbReference>
<accession>A0A086KZ62</accession>
<keyword evidence="1" id="KW-0647">Proteasome</keyword>
<dbReference type="VEuPathDB" id="ToxoDB:TGDOM2_397410"/>
<sequence>MRFFSRFAAECVDTFIRNGQRAFVPQQLAAGRQVSVQLPEIDMEEDQDGAFSTSLEFVNLRMCAHP</sequence>
<name>A0A086KZ62_TOXGO</name>
<comment type="caution">
    <text evidence="1">The sequence shown here is derived from an EMBL/GenBank/DDBJ whole genome shotgun (WGS) entry which is preliminary data.</text>
</comment>
<gene>
    <name evidence="1" type="ORF">TGDOM2_397410</name>
</gene>
<dbReference type="AlphaFoldDB" id="A0A086KZ62"/>
<reference evidence="1 2" key="1">
    <citation type="submission" date="2014-02" db="EMBL/GenBank/DDBJ databases">
        <authorList>
            <person name="Sibley D."/>
            <person name="Venepally P."/>
            <person name="Karamycheva S."/>
            <person name="Hadjithomas M."/>
            <person name="Khan A."/>
            <person name="Brunk B."/>
            <person name="Roos D."/>
            <person name="Caler E."/>
            <person name="Lorenzi H."/>
        </authorList>
    </citation>
    <scope>NUCLEOTIDE SEQUENCE [LARGE SCALE GENOMIC DNA]</scope>
    <source>
        <strain evidence="1 2">GAB2-2007-GAL-DOM2</strain>
    </source>
</reference>
<evidence type="ECO:0000313" key="1">
    <source>
        <dbReference type="EMBL" id="KFG49680.1"/>
    </source>
</evidence>
<dbReference type="GO" id="GO:0000502">
    <property type="term" value="C:proteasome complex"/>
    <property type="evidence" value="ECO:0007669"/>
    <property type="project" value="UniProtKB-KW"/>
</dbReference>
<evidence type="ECO:0000313" key="2">
    <source>
        <dbReference type="Proteomes" id="UP000028837"/>
    </source>
</evidence>
<dbReference type="Proteomes" id="UP000028837">
    <property type="component" value="Unassembled WGS sequence"/>
</dbReference>
<organism evidence="1 2">
    <name type="scientific">Toxoplasma gondii GAB2-2007-GAL-DOM2</name>
    <dbReference type="NCBI Taxonomy" id="1130820"/>
    <lineage>
        <taxon>Eukaryota</taxon>
        <taxon>Sar</taxon>
        <taxon>Alveolata</taxon>
        <taxon>Apicomplexa</taxon>
        <taxon>Conoidasida</taxon>
        <taxon>Coccidia</taxon>
        <taxon>Eucoccidiorida</taxon>
        <taxon>Eimeriorina</taxon>
        <taxon>Sarcocystidae</taxon>
        <taxon>Toxoplasma</taxon>
    </lineage>
</organism>
<proteinExistence type="predicted"/>